<organism evidence="1">
    <name type="scientific">Zea mays</name>
    <name type="common">Maize</name>
    <dbReference type="NCBI Taxonomy" id="4577"/>
    <lineage>
        <taxon>Eukaryota</taxon>
        <taxon>Viridiplantae</taxon>
        <taxon>Streptophyta</taxon>
        <taxon>Embryophyta</taxon>
        <taxon>Tracheophyta</taxon>
        <taxon>Spermatophyta</taxon>
        <taxon>Magnoliopsida</taxon>
        <taxon>Liliopsida</taxon>
        <taxon>Poales</taxon>
        <taxon>Poaceae</taxon>
        <taxon>PACMAD clade</taxon>
        <taxon>Panicoideae</taxon>
        <taxon>Andropogonodae</taxon>
        <taxon>Andropogoneae</taxon>
        <taxon>Tripsacinae</taxon>
        <taxon>Zea</taxon>
    </lineage>
</organism>
<accession>A0A3L6EDX6</accession>
<evidence type="ECO:0000313" key="1">
    <source>
        <dbReference type="EMBL" id="PWZ19015.1"/>
    </source>
</evidence>
<proteinExistence type="predicted"/>
<sequence length="105" mass="12077">MDSTRSSDRDTRPEYIIKRIAQWIPPGRTYSLHQMKELQASFPLYQTVHFWVSTSMCAYLKCLIIHLATIQTCRTHPFSNLMAWHGQLIKPEAGIVVFAVIAEAI</sequence>
<gene>
    <name evidence="1" type="ORF">Zm00014a_034868</name>
</gene>
<dbReference type="Proteomes" id="UP000251960">
    <property type="component" value="Chromosome 6"/>
</dbReference>
<dbReference type="EMBL" id="NCVQ01000007">
    <property type="protein sequence ID" value="PWZ19015.1"/>
    <property type="molecule type" value="Genomic_DNA"/>
</dbReference>
<reference evidence="1" key="1">
    <citation type="journal article" date="2018" name="Nat. Genet.">
        <title>Extensive intraspecific gene order and gene structural variations between Mo17 and other maize genomes.</title>
        <authorList>
            <person name="Sun S."/>
            <person name="Zhou Y."/>
            <person name="Chen J."/>
            <person name="Shi J."/>
            <person name="Zhao H."/>
            <person name="Zhao H."/>
            <person name="Song W."/>
            <person name="Zhang M."/>
            <person name="Cui Y."/>
            <person name="Dong X."/>
            <person name="Liu H."/>
            <person name="Ma X."/>
            <person name="Jiao Y."/>
            <person name="Wang B."/>
            <person name="Wei X."/>
            <person name="Stein J.C."/>
            <person name="Glaubitz J.C."/>
            <person name="Lu F."/>
            <person name="Yu G."/>
            <person name="Liang C."/>
            <person name="Fengler K."/>
            <person name="Li B."/>
            <person name="Rafalski A."/>
            <person name="Schnable P.S."/>
            <person name="Ware D.H."/>
            <person name="Buckler E.S."/>
            <person name="Lai J."/>
        </authorList>
    </citation>
    <scope>NUCLEOTIDE SEQUENCE [LARGE SCALE GENOMIC DNA]</scope>
    <source>
        <tissue evidence="1">Seedling</tissue>
    </source>
</reference>
<comment type="caution">
    <text evidence="1">The sequence shown here is derived from an EMBL/GenBank/DDBJ whole genome shotgun (WGS) entry which is preliminary data.</text>
</comment>
<dbReference type="AlphaFoldDB" id="A0A3L6EDX6"/>
<name>A0A3L6EDX6_MAIZE</name>
<protein>
    <submittedName>
        <fullName evidence="1">Uncharacterized protein</fullName>
    </submittedName>
</protein>